<dbReference type="InterPro" id="IPR019734">
    <property type="entry name" value="TPR_rpt"/>
</dbReference>
<dbReference type="Proteomes" id="UP000593594">
    <property type="component" value="Chromosome"/>
</dbReference>
<dbReference type="EMBL" id="CP058214">
    <property type="protein sequence ID" value="QPC42178.1"/>
    <property type="molecule type" value="Genomic_DNA"/>
</dbReference>
<keyword evidence="4" id="KW-0732">Signal</keyword>
<gene>
    <name evidence="5" type="ORF">HW532_05350</name>
</gene>
<feature type="signal peptide" evidence="4">
    <location>
        <begin position="1"/>
        <end position="30"/>
    </location>
</feature>
<dbReference type="SUPFAM" id="SSF48452">
    <property type="entry name" value="TPR-like"/>
    <property type="match status" value="1"/>
</dbReference>
<name>A0A7S8HBG8_9HYPH</name>
<feature type="repeat" description="TPR" evidence="3">
    <location>
        <begin position="161"/>
        <end position="194"/>
    </location>
</feature>
<dbReference type="PANTHER" id="PTHR44858:SF1">
    <property type="entry name" value="UDP-N-ACETYLGLUCOSAMINE--PEPTIDE N-ACETYLGLUCOSAMINYLTRANSFERASE SPINDLY-RELATED"/>
    <property type="match status" value="1"/>
</dbReference>
<dbReference type="AlphaFoldDB" id="A0A7S8HBG8"/>
<evidence type="ECO:0000256" key="2">
    <source>
        <dbReference type="ARBA" id="ARBA00022803"/>
    </source>
</evidence>
<dbReference type="RefSeq" id="WP_213163410.1">
    <property type="nucleotide sequence ID" value="NZ_CP058214.1"/>
</dbReference>
<accession>A0A7S8HBG8</accession>
<protein>
    <submittedName>
        <fullName evidence="5">Tetratricopeptide repeat protein</fullName>
    </submittedName>
</protein>
<dbReference type="Pfam" id="PF13432">
    <property type="entry name" value="TPR_16"/>
    <property type="match status" value="1"/>
</dbReference>
<sequence>MSDLPHSGLKRAGAALAGLCLMAVALPGVAQGQAGLTQMLRQQPAQGEADAVERGRLLDSLFARLQAAQSADGAKVLEQAVWTLWMQSGSPTVDLLMGQVDKAVEDSRYDAALGILDAVVDIAPDYPEGWNKRATVNFLLKNYKDALADIDRTLTLEPRHFGALSGRGIILRELGDRDGALKAFRQALEIHPFLPAARNAVRTLGPEVEGQPI</sequence>
<proteinExistence type="predicted"/>
<dbReference type="PANTHER" id="PTHR44858">
    <property type="entry name" value="TETRATRICOPEPTIDE REPEAT PROTEIN 6"/>
    <property type="match status" value="1"/>
</dbReference>
<evidence type="ECO:0000256" key="4">
    <source>
        <dbReference type="SAM" id="SignalP"/>
    </source>
</evidence>
<reference evidence="5 6" key="1">
    <citation type="submission" date="2020-06" db="EMBL/GenBank/DDBJ databases">
        <title>Genome sequence of 2 isolates from Red Sea Mangroves.</title>
        <authorList>
            <person name="Sefrji F."/>
            <person name="Michoud G."/>
            <person name="Merlino G."/>
            <person name="Daffonchio D."/>
        </authorList>
    </citation>
    <scope>NUCLEOTIDE SEQUENCE [LARGE SCALE GENOMIC DNA]</scope>
    <source>
        <strain evidence="5 6">R1DC25</strain>
    </source>
</reference>
<keyword evidence="2 3" id="KW-0802">TPR repeat</keyword>
<evidence type="ECO:0000313" key="6">
    <source>
        <dbReference type="Proteomes" id="UP000593594"/>
    </source>
</evidence>
<feature type="repeat" description="TPR" evidence="3">
    <location>
        <begin position="127"/>
        <end position="160"/>
    </location>
</feature>
<evidence type="ECO:0000313" key="5">
    <source>
        <dbReference type="EMBL" id="QPC42178.1"/>
    </source>
</evidence>
<organism evidence="5 6">
    <name type="scientific">Kaustia mangrovi</name>
    <dbReference type="NCBI Taxonomy" id="2593653"/>
    <lineage>
        <taxon>Bacteria</taxon>
        <taxon>Pseudomonadati</taxon>
        <taxon>Pseudomonadota</taxon>
        <taxon>Alphaproteobacteria</taxon>
        <taxon>Hyphomicrobiales</taxon>
        <taxon>Parvibaculaceae</taxon>
        <taxon>Kaustia</taxon>
    </lineage>
</organism>
<dbReference type="Gene3D" id="1.25.40.10">
    <property type="entry name" value="Tetratricopeptide repeat domain"/>
    <property type="match status" value="1"/>
</dbReference>
<keyword evidence="1" id="KW-0677">Repeat</keyword>
<evidence type="ECO:0000256" key="3">
    <source>
        <dbReference type="PROSITE-ProRule" id="PRU00339"/>
    </source>
</evidence>
<evidence type="ECO:0000256" key="1">
    <source>
        <dbReference type="ARBA" id="ARBA00022737"/>
    </source>
</evidence>
<dbReference type="KEGG" id="kmn:HW532_05350"/>
<dbReference type="PROSITE" id="PS50005">
    <property type="entry name" value="TPR"/>
    <property type="match status" value="2"/>
</dbReference>
<dbReference type="SMART" id="SM00028">
    <property type="entry name" value="TPR"/>
    <property type="match status" value="2"/>
</dbReference>
<feature type="chain" id="PRO_5032420162" evidence="4">
    <location>
        <begin position="31"/>
        <end position="213"/>
    </location>
</feature>
<keyword evidence="6" id="KW-1185">Reference proteome</keyword>
<dbReference type="InterPro" id="IPR050498">
    <property type="entry name" value="Ycf3"/>
</dbReference>
<dbReference type="InterPro" id="IPR011990">
    <property type="entry name" value="TPR-like_helical_dom_sf"/>
</dbReference>